<protein>
    <submittedName>
        <fullName evidence="9">C4-dicarboxylate ABC transporter</fullName>
    </submittedName>
</protein>
<dbReference type="GO" id="GO:0005886">
    <property type="term" value="C:plasma membrane"/>
    <property type="evidence" value="ECO:0007669"/>
    <property type="project" value="UniProtKB-SubCell"/>
</dbReference>
<evidence type="ECO:0000256" key="6">
    <source>
        <dbReference type="ARBA" id="ARBA00022989"/>
    </source>
</evidence>
<sequence>MFSILTVLVVVILVARFILRGYKAEPVLFIAGLALMSCTLIFGWGSILPKNLASTGITWLDPFEVMRDLFSSRAADLGLMIMALMGFAHYMDHIGANEAVVNVATKPLKNMRSPYVLLFFSFLLASILQLAIPSATGLAVLLMGTMFPIMIGLGLSPASAAGVIATSLGVAYTPTAIDAIRGAKAVDMSVVDYVLYYQGPAALATVLAVGITHIFWQRHCDRKQGFIPEIGKSVIAHEKEKTKGVPGYYALLPMLPIIMAVGTSNLFFEGIHLDVVTIVLIAMAICMVVETLRVRNFKAVCNGFQHFLNGMGHAFSNVVGLLVAAGVFAHGIKVSGAIDHLIVMAESVGLPPFAMALVFALITLAAAIIMGSGNAPFLAFVELIPQIAHSMGASAIAMILPMQQASHMGRGMSPVAGVIIAVSSGAKLQPFDVVKRTAVPLMVGFVIHSTIIGLFY</sequence>
<comment type="caution">
    <text evidence="9">The sequence shown here is derived from an EMBL/GenBank/DDBJ whole genome shotgun (WGS) entry which is preliminary data.</text>
</comment>
<feature type="transmembrane region" description="Helical" evidence="8">
    <location>
        <begin position="353"/>
        <end position="371"/>
    </location>
</feature>
<evidence type="ECO:0000256" key="3">
    <source>
        <dbReference type="ARBA" id="ARBA00022448"/>
    </source>
</evidence>
<feature type="transmembrane region" description="Helical" evidence="8">
    <location>
        <begin position="314"/>
        <end position="332"/>
    </location>
</feature>
<keyword evidence="6 8" id="KW-1133">Transmembrane helix</keyword>
<feature type="transmembrane region" description="Helical" evidence="8">
    <location>
        <begin position="275"/>
        <end position="294"/>
    </location>
</feature>
<evidence type="ECO:0000256" key="5">
    <source>
        <dbReference type="ARBA" id="ARBA00022692"/>
    </source>
</evidence>
<feature type="transmembrane region" description="Helical" evidence="8">
    <location>
        <begin position="437"/>
        <end position="455"/>
    </location>
</feature>
<feature type="transmembrane region" description="Helical" evidence="8">
    <location>
        <begin position="193"/>
        <end position="216"/>
    </location>
</feature>
<dbReference type="InterPro" id="IPR018385">
    <property type="entry name" value="C4_dicarb_anaerob_car-like"/>
</dbReference>
<dbReference type="NCBIfam" id="TIGR00771">
    <property type="entry name" value="DcuC"/>
    <property type="match status" value="1"/>
</dbReference>
<dbReference type="PANTHER" id="PTHR42002">
    <property type="entry name" value="ANAEROBIC C4-DICARBOXYLATE TRANSPORTER DCUC-RELATED"/>
    <property type="match status" value="1"/>
</dbReference>
<feature type="transmembrane region" description="Helical" evidence="8">
    <location>
        <begin position="149"/>
        <end position="172"/>
    </location>
</feature>
<feature type="transmembrane region" description="Helical" evidence="8">
    <location>
        <begin position="115"/>
        <end position="143"/>
    </location>
</feature>
<keyword evidence="5 8" id="KW-0812">Transmembrane</keyword>
<evidence type="ECO:0000313" key="10">
    <source>
        <dbReference type="Proteomes" id="UP000092247"/>
    </source>
</evidence>
<reference evidence="9 10" key="1">
    <citation type="submission" date="2016-06" db="EMBL/GenBank/DDBJ databases">
        <authorList>
            <person name="Kjaerup R.B."/>
            <person name="Dalgaard T.S."/>
            <person name="Juul-Madsen H.R."/>
        </authorList>
    </citation>
    <scope>NUCLEOTIDE SEQUENCE [LARGE SCALE GENOMIC DNA]</scope>
    <source>
        <strain evidence="9 10">GCSL-Mp3</strain>
    </source>
</reference>
<dbReference type="RefSeq" id="WP_067424196.1">
    <property type="nucleotide sequence ID" value="NZ_CBCPID010000011.1"/>
</dbReference>
<feature type="transmembrane region" description="Helical" evidence="8">
    <location>
        <begin position="248"/>
        <end position="268"/>
    </location>
</feature>
<dbReference type="NCBIfam" id="NF037994">
    <property type="entry name" value="DcuC_1"/>
    <property type="match status" value="1"/>
</dbReference>
<evidence type="ECO:0000256" key="8">
    <source>
        <dbReference type="SAM" id="Phobius"/>
    </source>
</evidence>
<name>A0A1B8HA53_9GAMM</name>
<evidence type="ECO:0000256" key="4">
    <source>
        <dbReference type="ARBA" id="ARBA00022475"/>
    </source>
</evidence>
<feature type="transmembrane region" description="Helical" evidence="8">
    <location>
        <begin position="27"/>
        <end position="48"/>
    </location>
</feature>
<comment type="similarity">
    <text evidence="2">Belongs to the DcuC/DcuD transporter (TC 2.A.61) family.</text>
</comment>
<dbReference type="AlphaFoldDB" id="A0A1B8HA53"/>
<evidence type="ECO:0000313" key="9">
    <source>
        <dbReference type="EMBL" id="OBU05920.1"/>
    </source>
</evidence>
<dbReference type="Pfam" id="PF03606">
    <property type="entry name" value="DcuC"/>
    <property type="match status" value="1"/>
</dbReference>
<dbReference type="Proteomes" id="UP000092247">
    <property type="component" value="Unassembled WGS sequence"/>
</dbReference>
<evidence type="ECO:0000256" key="7">
    <source>
        <dbReference type="ARBA" id="ARBA00023136"/>
    </source>
</evidence>
<dbReference type="EMBL" id="LZEX01000023">
    <property type="protein sequence ID" value="OBU05920.1"/>
    <property type="molecule type" value="Genomic_DNA"/>
</dbReference>
<gene>
    <name evidence="9" type="ORF">AYY17_06175</name>
</gene>
<keyword evidence="7 8" id="KW-0472">Membrane</keyword>
<organism evidence="9 10">
    <name type="scientific">Morganella psychrotolerans</name>
    <dbReference type="NCBI Taxonomy" id="368603"/>
    <lineage>
        <taxon>Bacteria</taxon>
        <taxon>Pseudomonadati</taxon>
        <taxon>Pseudomonadota</taxon>
        <taxon>Gammaproteobacteria</taxon>
        <taxon>Enterobacterales</taxon>
        <taxon>Morganellaceae</taxon>
        <taxon>Morganella</taxon>
    </lineage>
</organism>
<dbReference type="STRING" id="368603.AYY16_12160"/>
<keyword evidence="4" id="KW-1003">Cell membrane</keyword>
<proteinExistence type="inferred from homology"/>
<dbReference type="InterPro" id="IPR004669">
    <property type="entry name" value="C4_dicarb_anaerob_car"/>
</dbReference>
<dbReference type="PANTHER" id="PTHR42002:SF2">
    <property type="entry name" value="ANAEROBIC C4-DICARBOXYLATE TRANSPORTER DCUC-RELATED"/>
    <property type="match status" value="1"/>
</dbReference>
<evidence type="ECO:0000256" key="2">
    <source>
        <dbReference type="ARBA" id="ARBA00005275"/>
    </source>
</evidence>
<accession>A0A1B8HA53</accession>
<feature type="transmembrane region" description="Helical" evidence="8">
    <location>
        <begin position="377"/>
        <end position="400"/>
    </location>
</feature>
<dbReference type="GO" id="GO:0015556">
    <property type="term" value="F:C4-dicarboxylate transmembrane transporter activity"/>
    <property type="evidence" value="ECO:0007669"/>
    <property type="project" value="InterPro"/>
</dbReference>
<keyword evidence="3" id="KW-0813">Transport</keyword>
<comment type="subcellular location">
    <subcellularLocation>
        <location evidence="1">Cell membrane</location>
        <topology evidence="1">Multi-pass membrane protein</topology>
    </subcellularLocation>
</comment>
<evidence type="ECO:0000256" key="1">
    <source>
        <dbReference type="ARBA" id="ARBA00004651"/>
    </source>
</evidence>